<comment type="similarity">
    <text evidence="5">Belongs to the protein kinase superfamily. Ser/Thr protein kinase family. GCN2 subfamily.</text>
</comment>
<dbReference type="PANTHER" id="PTHR11042:SF136">
    <property type="entry name" value="EIF-2-ALPHA KINASE GCN2"/>
    <property type="match status" value="1"/>
</dbReference>
<dbReference type="GO" id="GO:0005524">
    <property type="term" value="F:ATP binding"/>
    <property type="evidence" value="ECO:0007669"/>
    <property type="project" value="UniProtKB-KW"/>
</dbReference>
<dbReference type="SUPFAM" id="SSF56112">
    <property type="entry name" value="Protein kinase-like (PK-like)"/>
    <property type="match status" value="1"/>
</dbReference>
<evidence type="ECO:0000256" key="5">
    <source>
        <dbReference type="ARBA" id="ARBA00037982"/>
    </source>
</evidence>
<keyword evidence="1" id="KW-0808">Transferase</keyword>
<name>A0A481Z6W8_9VIRU</name>
<dbReference type="PROSITE" id="PS00108">
    <property type="entry name" value="PROTEIN_KINASE_ST"/>
    <property type="match status" value="1"/>
</dbReference>
<evidence type="ECO:0000256" key="2">
    <source>
        <dbReference type="ARBA" id="ARBA00022741"/>
    </source>
</evidence>
<keyword evidence="2" id="KW-0547">Nucleotide-binding</keyword>
<dbReference type="InterPro" id="IPR011009">
    <property type="entry name" value="Kinase-like_dom_sf"/>
</dbReference>
<reference evidence="7" key="1">
    <citation type="journal article" date="2019" name="MBio">
        <title>Virus Genomes from Deep Sea Sediments Expand the Ocean Megavirome and Support Independent Origins of Viral Gigantism.</title>
        <authorList>
            <person name="Backstrom D."/>
            <person name="Yutin N."/>
            <person name="Jorgensen S.L."/>
            <person name="Dharamshi J."/>
            <person name="Homa F."/>
            <person name="Zaremba-Niedwiedzka K."/>
            <person name="Spang A."/>
            <person name="Wolf Y.I."/>
            <person name="Koonin E.V."/>
            <person name="Ettema T.J."/>
        </authorList>
    </citation>
    <scope>NUCLEOTIDE SEQUENCE</scope>
</reference>
<evidence type="ECO:0000313" key="7">
    <source>
        <dbReference type="EMBL" id="QBK91275.1"/>
    </source>
</evidence>
<dbReference type="InterPro" id="IPR050339">
    <property type="entry name" value="CC_SR_Kinase"/>
</dbReference>
<dbReference type="EMBL" id="MK500519">
    <property type="protein sequence ID" value="QBK91275.1"/>
    <property type="molecule type" value="Genomic_DNA"/>
</dbReference>
<dbReference type="PROSITE" id="PS50011">
    <property type="entry name" value="PROTEIN_KINASE_DOM"/>
    <property type="match status" value="1"/>
</dbReference>
<dbReference type="InterPro" id="IPR000719">
    <property type="entry name" value="Prot_kinase_dom"/>
</dbReference>
<dbReference type="InterPro" id="IPR008271">
    <property type="entry name" value="Ser/Thr_kinase_AS"/>
</dbReference>
<dbReference type="SMART" id="SM00220">
    <property type="entry name" value="S_TKc"/>
    <property type="match status" value="1"/>
</dbReference>
<keyword evidence="3 7" id="KW-0418">Kinase</keyword>
<feature type="domain" description="Protein kinase" evidence="6">
    <location>
        <begin position="10"/>
        <end position="257"/>
    </location>
</feature>
<organism evidence="7">
    <name type="scientific">Pithovirus LCPAC202</name>
    <dbReference type="NCBI Taxonomy" id="2506592"/>
    <lineage>
        <taxon>Viruses</taxon>
        <taxon>Pithoviruses</taxon>
    </lineage>
</organism>
<keyword evidence="4" id="KW-0067">ATP-binding</keyword>
<dbReference type="Pfam" id="PF00069">
    <property type="entry name" value="Pkinase"/>
    <property type="match status" value="1"/>
</dbReference>
<accession>A0A481Z6W8</accession>
<protein>
    <submittedName>
        <fullName evidence="7">Putative serine/threonine protein kinase</fullName>
    </submittedName>
</protein>
<sequence length="376" mass="43772">MNHEKRLVPTESKYLLGKGSYGKVEICPEGACKTFVSTEIFYHEAALSMYLYGMPSIVETIEVDCHNKIIKMVRYEESFHTWIGKNTYFSGDGKEKKRINFILYILMGLNTLHQLGLLHGDLKPGNILIKGDRAVLADFGNTGSPLYISFRHMTKFYAPPDNETTLSADIYALGIIILEMWKPLVTWTSLDKYMKSDKNKKLSFYSFPPNNKKLQEDIKSAPFPQMLKNIVLRCVNPHPTKRPTPKFIYWQLTNTWLDCYLPKIQTKDIIYSISTKHLCEIMEMMRHNLKIFKLRSPERALGLFNYWVGIRKVDPKDYTNCALAILYLYNQIVHPTRHLNIEAYFGKDKFRQIEGEKQICQLLDEKRGLQILIQGY</sequence>
<keyword evidence="7" id="KW-0723">Serine/threonine-protein kinase</keyword>
<evidence type="ECO:0000256" key="4">
    <source>
        <dbReference type="ARBA" id="ARBA00022840"/>
    </source>
</evidence>
<gene>
    <name evidence="7" type="ORF">LCPAC202_02490</name>
</gene>
<proteinExistence type="inferred from homology"/>
<evidence type="ECO:0000259" key="6">
    <source>
        <dbReference type="PROSITE" id="PS50011"/>
    </source>
</evidence>
<dbReference type="GO" id="GO:0004674">
    <property type="term" value="F:protein serine/threonine kinase activity"/>
    <property type="evidence" value="ECO:0007669"/>
    <property type="project" value="UniProtKB-KW"/>
</dbReference>
<evidence type="ECO:0000256" key="1">
    <source>
        <dbReference type="ARBA" id="ARBA00022679"/>
    </source>
</evidence>
<evidence type="ECO:0000256" key="3">
    <source>
        <dbReference type="ARBA" id="ARBA00022777"/>
    </source>
</evidence>
<dbReference type="Gene3D" id="1.10.510.10">
    <property type="entry name" value="Transferase(Phosphotransferase) domain 1"/>
    <property type="match status" value="1"/>
</dbReference>
<dbReference type="PANTHER" id="PTHR11042">
    <property type="entry name" value="EUKARYOTIC TRANSLATION INITIATION FACTOR 2-ALPHA KINASE EIF2-ALPHA KINASE -RELATED"/>
    <property type="match status" value="1"/>
</dbReference>